<dbReference type="HOGENOM" id="CLU_1733559_0_0_1"/>
<evidence type="ECO:0000256" key="1">
    <source>
        <dbReference type="SAM" id="MobiDB-lite"/>
    </source>
</evidence>
<dbReference type="AlphaFoldDB" id="V4AF20"/>
<keyword evidence="2" id="KW-0812">Transmembrane</keyword>
<keyword evidence="2" id="KW-0472">Membrane</keyword>
<feature type="region of interest" description="Disordered" evidence="1">
    <location>
        <begin position="70"/>
        <end position="100"/>
    </location>
</feature>
<feature type="compositionally biased region" description="Polar residues" evidence="1">
    <location>
        <begin position="91"/>
        <end position="100"/>
    </location>
</feature>
<dbReference type="GeneID" id="20241924"/>
<sequence length="151" mass="16384">MDFPVFVYVLIGVFCMFFTCTFGLIFCQLCKSYNGYGNRITVGYPTMTSQTSPGFAGLSTTVQYSSGTAPSAFSQGITPSAPPPPYAASSQHPTYNQSTDYNQLPTYNQSQYPPVGNFGAGLPIPQHAPWQPGQMMRGQPTIAYASGTYRK</sequence>
<feature type="transmembrane region" description="Helical" evidence="2">
    <location>
        <begin position="6"/>
        <end position="29"/>
    </location>
</feature>
<dbReference type="RefSeq" id="XP_009046655.1">
    <property type="nucleotide sequence ID" value="XM_009048407.1"/>
</dbReference>
<protein>
    <submittedName>
        <fullName evidence="3">Uncharacterized protein</fullName>
    </submittedName>
</protein>
<dbReference type="CTD" id="20241924"/>
<dbReference type="EMBL" id="KB200149">
    <property type="protein sequence ID" value="ESP02634.1"/>
    <property type="molecule type" value="Genomic_DNA"/>
</dbReference>
<dbReference type="Proteomes" id="UP000030746">
    <property type="component" value="Unassembled WGS sequence"/>
</dbReference>
<name>V4AF20_LOTGI</name>
<accession>V4AF20</accession>
<dbReference type="KEGG" id="lgi:LOTGIDRAFT_171835"/>
<gene>
    <name evidence="3" type="ORF">LOTGIDRAFT_171835</name>
</gene>
<organism evidence="3 4">
    <name type="scientific">Lottia gigantea</name>
    <name type="common">Giant owl limpet</name>
    <dbReference type="NCBI Taxonomy" id="225164"/>
    <lineage>
        <taxon>Eukaryota</taxon>
        <taxon>Metazoa</taxon>
        <taxon>Spiralia</taxon>
        <taxon>Lophotrochozoa</taxon>
        <taxon>Mollusca</taxon>
        <taxon>Gastropoda</taxon>
        <taxon>Patellogastropoda</taxon>
        <taxon>Lottioidea</taxon>
        <taxon>Lottiidae</taxon>
        <taxon>Lottia</taxon>
    </lineage>
</organism>
<keyword evidence="2" id="KW-1133">Transmembrane helix</keyword>
<evidence type="ECO:0000313" key="3">
    <source>
        <dbReference type="EMBL" id="ESP02634.1"/>
    </source>
</evidence>
<keyword evidence="4" id="KW-1185">Reference proteome</keyword>
<reference evidence="3 4" key="1">
    <citation type="journal article" date="2013" name="Nature">
        <title>Insights into bilaterian evolution from three spiralian genomes.</title>
        <authorList>
            <person name="Simakov O."/>
            <person name="Marletaz F."/>
            <person name="Cho S.J."/>
            <person name="Edsinger-Gonzales E."/>
            <person name="Havlak P."/>
            <person name="Hellsten U."/>
            <person name="Kuo D.H."/>
            <person name="Larsson T."/>
            <person name="Lv J."/>
            <person name="Arendt D."/>
            <person name="Savage R."/>
            <person name="Osoegawa K."/>
            <person name="de Jong P."/>
            <person name="Grimwood J."/>
            <person name="Chapman J.A."/>
            <person name="Shapiro H."/>
            <person name="Aerts A."/>
            <person name="Otillar R.P."/>
            <person name="Terry A.Y."/>
            <person name="Boore J.L."/>
            <person name="Grigoriev I.V."/>
            <person name="Lindberg D.R."/>
            <person name="Seaver E.C."/>
            <person name="Weisblat D.A."/>
            <person name="Putnam N.H."/>
            <person name="Rokhsar D.S."/>
        </authorList>
    </citation>
    <scope>NUCLEOTIDE SEQUENCE [LARGE SCALE GENOMIC DNA]</scope>
</reference>
<evidence type="ECO:0000256" key="2">
    <source>
        <dbReference type="SAM" id="Phobius"/>
    </source>
</evidence>
<evidence type="ECO:0000313" key="4">
    <source>
        <dbReference type="Proteomes" id="UP000030746"/>
    </source>
</evidence>
<proteinExistence type="predicted"/>